<dbReference type="Pfam" id="PF08447">
    <property type="entry name" value="PAS_3"/>
    <property type="match status" value="1"/>
</dbReference>
<dbReference type="InterPro" id="IPR036097">
    <property type="entry name" value="HisK_dim/P_sf"/>
</dbReference>
<dbReference type="InterPro" id="IPR036890">
    <property type="entry name" value="HATPase_C_sf"/>
</dbReference>
<dbReference type="AlphaFoldDB" id="A0A9P3ZK47"/>
<keyword evidence="4" id="KW-0808">Transferase</keyword>
<dbReference type="FunFam" id="3.30.565.10:FF:000006">
    <property type="entry name" value="Sensor histidine kinase WalK"/>
    <property type="match status" value="1"/>
</dbReference>
<dbReference type="CDD" id="cd00130">
    <property type="entry name" value="PAS"/>
    <property type="match status" value="1"/>
</dbReference>
<dbReference type="InterPro" id="IPR013655">
    <property type="entry name" value="PAS_fold_3"/>
</dbReference>
<name>A0A9P3ZK47_9BACT</name>
<dbReference type="PRINTS" id="PR00344">
    <property type="entry name" value="BCTRLSENSOR"/>
</dbReference>
<dbReference type="InterPro" id="IPR005467">
    <property type="entry name" value="His_kinase_dom"/>
</dbReference>
<dbReference type="Gene3D" id="3.30.450.20">
    <property type="entry name" value="PAS domain"/>
    <property type="match status" value="1"/>
</dbReference>
<dbReference type="SMART" id="SM00388">
    <property type="entry name" value="HisKA"/>
    <property type="match status" value="1"/>
</dbReference>
<dbReference type="PROSITE" id="PS50109">
    <property type="entry name" value="HIS_KIN"/>
    <property type="match status" value="1"/>
</dbReference>
<organism evidence="8 9">
    <name type="scientific">Alistipes onderdonkii</name>
    <dbReference type="NCBI Taxonomy" id="328813"/>
    <lineage>
        <taxon>Bacteria</taxon>
        <taxon>Pseudomonadati</taxon>
        <taxon>Bacteroidota</taxon>
        <taxon>Bacteroidia</taxon>
        <taxon>Bacteroidales</taxon>
        <taxon>Rikenellaceae</taxon>
        <taxon>Alistipes</taxon>
    </lineage>
</organism>
<dbReference type="PANTHER" id="PTHR43711">
    <property type="entry name" value="TWO-COMPONENT HISTIDINE KINASE"/>
    <property type="match status" value="1"/>
</dbReference>
<dbReference type="GO" id="GO:0000155">
    <property type="term" value="F:phosphorelay sensor kinase activity"/>
    <property type="evidence" value="ECO:0007669"/>
    <property type="project" value="InterPro"/>
</dbReference>
<accession>A0A9P3ZK47</accession>
<dbReference type="SUPFAM" id="SSF55785">
    <property type="entry name" value="PYP-like sensor domain (PAS domain)"/>
    <property type="match status" value="1"/>
</dbReference>
<protein>
    <recommendedName>
        <fullName evidence="2">histidine kinase</fullName>
        <ecNumber evidence="2">2.7.13.3</ecNumber>
    </recommendedName>
</protein>
<dbReference type="InterPro" id="IPR035965">
    <property type="entry name" value="PAS-like_dom_sf"/>
</dbReference>
<evidence type="ECO:0000256" key="6">
    <source>
        <dbReference type="ARBA" id="ARBA00023012"/>
    </source>
</evidence>
<comment type="catalytic activity">
    <reaction evidence="1">
        <text>ATP + protein L-histidine = ADP + protein N-phospho-L-histidine.</text>
        <dbReference type="EC" id="2.7.13.3"/>
    </reaction>
</comment>
<gene>
    <name evidence="8" type="ORF">F2S36_04430</name>
</gene>
<dbReference type="Gene3D" id="1.10.287.130">
    <property type="match status" value="1"/>
</dbReference>
<dbReference type="CDD" id="cd00082">
    <property type="entry name" value="HisKA"/>
    <property type="match status" value="1"/>
</dbReference>
<evidence type="ECO:0000256" key="3">
    <source>
        <dbReference type="ARBA" id="ARBA00022553"/>
    </source>
</evidence>
<dbReference type="EC" id="2.7.13.3" evidence="2"/>
<dbReference type="InterPro" id="IPR003661">
    <property type="entry name" value="HisK_dim/P_dom"/>
</dbReference>
<dbReference type="InterPro" id="IPR000014">
    <property type="entry name" value="PAS"/>
</dbReference>
<keyword evidence="5" id="KW-0418">Kinase</keyword>
<sequence length="439" mass="50021">MPAIFKGLERHKTYGDLPPWSYIQLSGRDNLKFYIEGRFVGHYDRHRKLRRIVFLFRDIEEEVCRRFILDMAMAQTKIFPWFFDLDNGRMVIDARWFDHVGIPRGDCSMSPGIFFDMLHPDDRETLSAAFAKQLSGILTPEAYAYRVRRCDGTWEWFEGQSVYLGQAHDGSPYRVVGICQSIQPHKEIEGHLREARDKARENDRLKSAFLANMSHEIRTPLNAIIGFANLLTCDDVPFSETERQEYSRLITANGDQLLRLISDILDLSKIESNTMEFCFGEHSLHTLLSDIYQSQLLTMPPQVELRLELPQADTTIRTDASRLKQVVNNLINNAAKFTDKGNITFGYRTADGAGEVELFVRDTGKGISQEHLSRIFERFYKADSYVKGVGLGLSICRTITELLGGEISVVSAPGEGTCFKIVHPVRRTETAAETAGAYR</sequence>
<evidence type="ECO:0000256" key="2">
    <source>
        <dbReference type="ARBA" id="ARBA00012438"/>
    </source>
</evidence>
<reference evidence="8 9" key="1">
    <citation type="journal article" date="2019" name="Nat. Med.">
        <title>A library of human gut bacterial isolates paired with longitudinal multiomics data enables mechanistic microbiome research.</title>
        <authorList>
            <person name="Poyet M."/>
            <person name="Groussin M."/>
            <person name="Gibbons S.M."/>
            <person name="Avila-Pacheco J."/>
            <person name="Jiang X."/>
            <person name="Kearney S.M."/>
            <person name="Perrotta A.R."/>
            <person name="Berdy B."/>
            <person name="Zhao S."/>
            <person name="Lieberman T.D."/>
            <person name="Swanson P.K."/>
            <person name="Smith M."/>
            <person name="Roesemann S."/>
            <person name="Alexander J.E."/>
            <person name="Rich S.A."/>
            <person name="Livny J."/>
            <person name="Vlamakis H."/>
            <person name="Clish C."/>
            <person name="Bullock K."/>
            <person name="Deik A."/>
            <person name="Scott J."/>
            <person name="Pierce K.A."/>
            <person name="Xavier R.J."/>
            <person name="Alm E.J."/>
        </authorList>
    </citation>
    <scope>NUCLEOTIDE SEQUENCE [LARGE SCALE GENOMIC DNA]</scope>
    <source>
        <strain evidence="8 9">BIOML-A204</strain>
    </source>
</reference>
<dbReference type="SUPFAM" id="SSF55874">
    <property type="entry name" value="ATPase domain of HSP90 chaperone/DNA topoisomerase II/histidine kinase"/>
    <property type="match status" value="1"/>
</dbReference>
<keyword evidence="6" id="KW-0902">Two-component regulatory system</keyword>
<dbReference type="Pfam" id="PF02518">
    <property type="entry name" value="HATPase_c"/>
    <property type="match status" value="1"/>
</dbReference>
<dbReference type="Pfam" id="PF00512">
    <property type="entry name" value="HisKA"/>
    <property type="match status" value="1"/>
</dbReference>
<dbReference type="PANTHER" id="PTHR43711:SF31">
    <property type="entry name" value="HISTIDINE KINASE"/>
    <property type="match status" value="1"/>
</dbReference>
<evidence type="ECO:0000256" key="5">
    <source>
        <dbReference type="ARBA" id="ARBA00022777"/>
    </source>
</evidence>
<dbReference type="Gene3D" id="3.30.565.10">
    <property type="entry name" value="Histidine kinase-like ATPase, C-terminal domain"/>
    <property type="match status" value="1"/>
</dbReference>
<proteinExistence type="predicted"/>
<comment type="caution">
    <text evidence="8">The sequence shown here is derived from an EMBL/GenBank/DDBJ whole genome shotgun (WGS) entry which is preliminary data.</text>
</comment>
<feature type="domain" description="Histidine kinase" evidence="7">
    <location>
        <begin position="212"/>
        <end position="427"/>
    </location>
</feature>
<evidence type="ECO:0000259" key="7">
    <source>
        <dbReference type="PROSITE" id="PS50109"/>
    </source>
</evidence>
<dbReference type="InterPro" id="IPR004358">
    <property type="entry name" value="Sig_transdc_His_kin-like_C"/>
</dbReference>
<dbReference type="InterPro" id="IPR050736">
    <property type="entry name" value="Sensor_HK_Regulatory"/>
</dbReference>
<dbReference type="Proteomes" id="UP000323119">
    <property type="component" value="Unassembled WGS sequence"/>
</dbReference>
<dbReference type="SMART" id="SM00387">
    <property type="entry name" value="HATPase_c"/>
    <property type="match status" value="1"/>
</dbReference>
<evidence type="ECO:0000256" key="4">
    <source>
        <dbReference type="ARBA" id="ARBA00022679"/>
    </source>
</evidence>
<dbReference type="SUPFAM" id="SSF47384">
    <property type="entry name" value="Homodimeric domain of signal transducing histidine kinase"/>
    <property type="match status" value="1"/>
</dbReference>
<evidence type="ECO:0000256" key="1">
    <source>
        <dbReference type="ARBA" id="ARBA00000085"/>
    </source>
</evidence>
<keyword evidence="3" id="KW-0597">Phosphoprotein</keyword>
<dbReference type="InterPro" id="IPR003594">
    <property type="entry name" value="HATPase_dom"/>
</dbReference>
<evidence type="ECO:0000313" key="8">
    <source>
        <dbReference type="EMBL" id="KAA2563048.1"/>
    </source>
</evidence>
<dbReference type="EMBL" id="VVUY01000003">
    <property type="protein sequence ID" value="KAA2563048.1"/>
    <property type="molecule type" value="Genomic_DNA"/>
</dbReference>
<evidence type="ECO:0000313" key="9">
    <source>
        <dbReference type="Proteomes" id="UP000323119"/>
    </source>
</evidence>